<protein>
    <submittedName>
        <fullName evidence="2">Uncharacterized protein</fullName>
    </submittedName>
</protein>
<comment type="caution">
    <text evidence="2">The sequence shown here is derived from an EMBL/GenBank/DDBJ whole genome shotgun (WGS) entry which is preliminary data.</text>
</comment>
<dbReference type="InterPro" id="IPR007466">
    <property type="entry name" value="Peptidyl-Arg-deiminase_porph"/>
</dbReference>
<evidence type="ECO:0000256" key="1">
    <source>
        <dbReference type="ARBA" id="ARBA00022801"/>
    </source>
</evidence>
<reference evidence="3" key="1">
    <citation type="journal article" date="2017" name="Nat. Microbiol.">
        <title>Global analysis of biosynthetic gene clusters reveals vast potential of secondary metabolite production in Penicillium species.</title>
        <authorList>
            <person name="Nielsen J.C."/>
            <person name="Grijseels S."/>
            <person name="Prigent S."/>
            <person name="Ji B."/>
            <person name="Dainat J."/>
            <person name="Nielsen K.F."/>
            <person name="Frisvad J.C."/>
            <person name="Workman M."/>
            <person name="Nielsen J."/>
        </authorList>
    </citation>
    <scope>NUCLEOTIDE SEQUENCE [LARGE SCALE GENOMIC DNA]</scope>
    <source>
        <strain evidence="3">IBT 24891</strain>
    </source>
</reference>
<dbReference type="GO" id="GO:0009446">
    <property type="term" value="P:putrescine biosynthetic process"/>
    <property type="evidence" value="ECO:0007669"/>
    <property type="project" value="InterPro"/>
</dbReference>
<sequence>MHHVVSSVIAKGVGKYLYPAESSRHAATILGFPSKYALPSAYYEHACTDIASLASAISAFEPVRLYTRPEDIQKAQSMVSLASKKYPSETTNISVIPCLTNHLWVRDTGPVYVQRLDEISPQKRFAINFRFSEWGKKDDIGDHDRAADGFDWPVFAPEQLKENDTFAERVIQSDHTPSPVTMVETSINLEGGALVVDGDGTLLATESSILNENRNPGLSPAEIETELKRVLGVEKIIWFPGRKDLDVTDVHADAEVTFIRPGVVVLSRPDPSVPSAWMEIYEEIREILNTSTDAKGRPFEVHIVDEPSPNVFGDLTYEEPATNYVNCYFVNGGLILPQFGDQQKDQEAVQVFQKLCPDRIVQPVQVTGLPLAGGVIHCATQQVLSVENFSKAN</sequence>
<organism evidence="2 3">
    <name type="scientific">Penicillium steckii</name>
    <dbReference type="NCBI Taxonomy" id="303698"/>
    <lineage>
        <taxon>Eukaryota</taxon>
        <taxon>Fungi</taxon>
        <taxon>Dikarya</taxon>
        <taxon>Ascomycota</taxon>
        <taxon>Pezizomycotina</taxon>
        <taxon>Eurotiomycetes</taxon>
        <taxon>Eurotiomycetidae</taxon>
        <taxon>Eurotiales</taxon>
        <taxon>Aspergillaceae</taxon>
        <taxon>Penicillium</taxon>
    </lineage>
</organism>
<name>A0A1V6SWG2_9EURO</name>
<dbReference type="STRING" id="303698.A0A1V6SWG2"/>
<dbReference type="PANTHER" id="PTHR31377">
    <property type="entry name" value="AGMATINE DEIMINASE-RELATED"/>
    <property type="match status" value="1"/>
</dbReference>
<keyword evidence="3" id="KW-1185">Reference proteome</keyword>
<dbReference type="Proteomes" id="UP000191285">
    <property type="component" value="Unassembled WGS sequence"/>
</dbReference>
<accession>A0A1V6SWG2</accession>
<dbReference type="SUPFAM" id="SSF55909">
    <property type="entry name" value="Pentein"/>
    <property type="match status" value="1"/>
</dbReference>
<dbReference type="PANTHER" id="PTHR31377:SF0">
    <property type="entry name" value="AGMATINE DEIMINASE-RELATED"/>
    <property type="match status" value="1"/>
</dbReference>
<gene>
    <name evidence="2" type="ORF">PENSTE_c018G02922</name>
</gene>
<dbReference type="EMBL" id="MLKD01000018">
    <property type="protein sequence ID" value="OQE18307.1"/>
    <property type="molecule type" value="Genomic_DNA"/>
</dbReference>
<dbReference type="Gene3D" id="3.75.10.10">
    <property type="entry name" value="L-arginine/glycine Amidinotransferase, Chain A"/>
    <property type="match status" value="1"/>
</dbReference>
<keyword evidence="1" id="KW-0378">Hydrolase</keyword>
<evidence type="ECO:0000313" key="3">
    <source>
        <dbReference type="Proteomes" id="UP000191285"/>
    </source>
</evidence>
<dbReference type="GO" id="GO:0004668">
    <property type="term" value="F:protein-arginine deiminase activity"/>
    <property type="evidence" value="ECO:0007669"/>
    <property type="project" value="InterPro"/>
</dbReference>
<dbReference type="OrthoDB" id="4161332at2759"/>
<dbReference type="Pfam" id="PF04371">
    <property type="entry name" value="PAD_porph"/>
    <property type="match status" value="1"/>
</dbReference>
<dbReference type="GO" id="GO:0047632">
    <property type="term" value="F:agmatine deiminase activity"/>
    <property type="evidence" value="ECO:0007669"/>
    <property type="project" value="TreeGrafter"/>
</dbReference>
<proteinExistence type="predicted"/>
<dbReference type="AlphaFoldDB" id="A0A1V6SWG2"/>
<evidence type="ECO:0000313" key="2">
    <source>
        <dbReference type="EMBL" id="OQE18307.1"/>
    </source>
</evidence>